<evidence type="ECO:0000313" key="2">
    <source>
        <dbReference type="Proteomes" id="UP000054717"/>
    </source>
</evidence>
<sequence length="94" mass="10275">MTMRHFDGDLADSNQSVPVALSAVFVKSAEQVAQTHVWHRTGRLIVKVVACVEMLGRVRIQDGTAIEPRNDVVAITVEVRIALAQGATYFNAKV</sequence>
<evidence type="ECO:0000313" key="1">
    <source>
        <dbReference type="EMBL" id="SAL19644.1"/>
    </source>
</evidence>
<proteinExistence type="predicted"/>
<name>A0A158FII1_9BURK</name>
<accession>A0A158FII1</accession>
<organism evidence="1 2">
    <name type="scientific">Caballeronia telluris</name>
    <dbReference type="NCBI Taxonomy" id="326475"/>
    <lineage>
        <taxon>Bacteria</taxon>
        <taxon>Pseudomonadati</taxon>
        <taxon>Pseudomonadota</taxon>
        <taxon>Betaproteobacteria</taxon>
        <taxon>Burkholderiales</taxon>
        <taxon>Burkholderiaceae</taxon>
        <taxon>Caballeronia</taxon>
    </lineage>
</organism>
<dbReference type="EMBL" id="FCNZ02000003">
    <property type="protein sequence ID" value="SAL19644.1"/>
    <property type="molecule type" value="Genomic_DNA"/>
</dbReference>
<reference evidence="1" key="1">
    <citation type="submission" date="2016-01" db="EMBL/GenBank/DDBJ databases">
        <authorList>
            <person name="Peeters Charlotte."/>
        </authorList>
    </citation>
    <scope>NUCLEOTIDE SEQUENCE</scope>
    <source>
        <strain evidence="1">LMG 22936</strain>
    </source>
</reference>
<keyword evidence="2" id="KW-1185">Reference proteome</keyword>
<dbReference type="AlphaFoldDB" id="A0A158FII1"/>
<comment type="caution">
    <text evidence="1">The sequence shown here is derived from an EMBL/GenBank/DDBJ whole genome shotgun (WGS) entry which is preliminary data.</text>
</comment>
<protein>
    <submittedName>
        <fullName evidence="1">Uncharacterized protein</fullName>
    </submittedName>
</protein>
<gene>
    <name evidence="1" type="ORF">AWB66_00953</name>
</gene>
<dbReference type="Proteomes" id="UP000054717">
    <property type="component" value="Unassembled WGS sequence"/>
</dbReference>